<dbReference type="SMR" id="A0A1S4DWG0"/>
<feature type="transmembrane region" description="Helical" evidence="10">
    <location>
        <begin position="388"/>
        <end position="407"/>
    </location>
</feature>
<reference evidence="12" key="1">
    <citation type="submission" date="2023-03" db="UniProtKB">
        <authorList>
            <consortium name="EnsemblPlants"/>
        </authorList>
    </citation>
    <scope>IDENTIFICATION</scope>
</reference>
<evidence type="ECO:0000256" key="5">
    <source>
        <dbReference type="ARBA" id="ARBA00022692"/>
    </source>
</evidence>
<feature type="transmembrane region" description="Helical" evidence="10">
    <location>
        <begin position="427"/>
        <end position="447"/>
    </location>
</feature>
<dbReference type="EnsemblPlants" id="MELO3C012551.2.1">
    <property type="protein sequence ID" value="MELO3C012551.2.1"/>
    <property type="gene ID" value="MELO3C012551.2"/>
</dbReference>
<evidence type="ECO:0000256" key="7">
    <source>
        <dbReference type="ARBA" id="ARBA00022989"/>
    </source>
</evidence>
<keyword evidence="8 10" id="KW-0472">Membrane</keyword>
<comment type="subcellular location">
    <subcellularLocation>
        <location evidence="1">Membrane</location>
        <topology evidence="1">Multi-pass membrane protein</topology>
    </subcellularLocation>
</comment>
<evidence type="ECO:0000256" key="8">
    <source>
        <dbReference type="ARBA" id="ARBA00023136"/>
    </source>
</evidence>
<dbReference type="InterPro" id="IPR005829">
    <property type="entry name" value="Sugar_transporter_CS"/>
</dbReference>
<proteinExistence type="inferred from homology"/>
<evidence type="ECO:0000259" key="11">
    <source>
        <dbReference type="PROSITE" id="PS50850"/>
    </source>
</evidence>
<keyword evidence="5 10" id="KW-0812">Transmembrane</keyword>
<dbReference type="InterPro" id="IPR050814">
    <property type="entry name" value="Myo-inositol_Transporter"/>
</dbReference>
<evidence type="ECO:0000256" key="3">
    <source>
        <dbReference type="ARBA" id="ARBA00022448"/>
    </source>
</evidence>
<keyword evidence="4" id="KW-0762">Sugar transport</keyword>
<sequence>MGSRKDEISPTSGLQIPLINPHNRKTNHFPFLCSLIASMASILAGYDIGVMSGAAIFIKDDFKISDVQVEVLVGIINLYSILAAAAAGRTSDRIGRRYTIVLAAGFFVVGAILMGFAPNYAFLMFGRFFAGAGIGCAPLAASVYTAEISPASSRGSLSTLQEVLINLGILLGYVSNYAFSKLPIHLGWRFMLGIGLVPSLFLAVLVILVMPESPRWLIMQGRVGEAKQVLIKTSDSIEESLHRLADIKSAVGIPPTCENDIVHVPKLSIHGSSIWKELFLHPTPAVRHIIITVVGLHFFLESTGTDAVLLYSPRIFEKAGITSPDQKLVATVGVGLTKTLFVLMATVLLDRIGRRPLVLTSIAGQTISLMVLGTGLTIMEKSEERMRWAVGMCIATVLSDVAFYSIGMGPMAFVSSEFFSLKLRAQGMSVGVMVNRLVGAIVTMTFLSLSSAITIGGAFFLYAGTALLALVFFYVVLPETYGMNLENVEGVFGNLTWKFSANE</sequence>
<protein>
    <submittedName>
        <fullName evidence="14">Polyol transporter 5-like</fullName>
    </submittedName>
</protein>
<dbReference type="GeneID" id="103489601"/>
<dbReference type="Proteomes" id="UP001652600">
    <property type="component" value="Chromosome 1"/>
</dbReference>
<gene>
    <name evidence="14" type="primary">LOC103489601</name>
    <name evidence="12" type="synonym">103489601</name>
</gene>
<keyword evidence="3 9" id="KW-0813">Transport</keyword>
<reference evidence="13" key="3">
    <citation type="submission" date="2025-05" db="UniProtKB">
        <authorList>
            <consortium name="RefSeq"/>
        </authorList>
    </citation>
    <scope>NUCLEOTIDE SEQUENCE [LARGE SCALE GENOMIC DNA]</scope>
</reference>
<dbReference type="PROSITE" id="PS00217">
    <property type="entry name" value="SUGAR_TRANSPORT_2"/>
    <property type="match status" value="1"/>
</dbReference>
<evidence type="ECO:0000256" key="9">
    <source>
        <dbReference type="RuleBase" id="RU003346"/>
    </source>
</evidence>
<dbReference type="InParanoid" id="A0A1S4DWG0"/>
<accession>A0A1S4DWG0</accession>
<dbReference type="Pfam" id="PF00083">
    <property type="entry name" value="Sugar_tr"/>
    <property type="match status" value="1"/>
</dbReference>
<dbReference type="GO" id="GO:0015293">
    <property type="term" value="F:symporter activity"/>
    <property type="evidence" value="ECO:0007669"/>
    <property type="project" value="UniProtKB-KW"/>
</dbReference>
<dbReference type="PROSITE" id="PS00216">
    <property type="entry name" value="SUGAR_TRANSPORT_1"/>
    <property type="match status" value="1"/>
</dbReference>
<dbReference type="InterPro" id="IPR020846">
    <property type="entry name" value="MFS_dom"/>
</dbReference>
<feature type="transmembrane region" description="Helical" evidence="10">
    <location>
        <begin position="328"/>
        <end position="349"/>
    </location>
</feature>
<keyword evidence="13" id="KW-1185">Reference proteome</keyword>
<dbReference type="AlphaFoldDB" id="A0A1S4DWG0"/>
<organism evidence="13 14">
    <name type="scientific">Cucumis melo</name>
    <name type="common">Muskmelon</name>
    <dbReference type="NCBI Taxonomy" id="3656"/>
    <lineage>
        <taxon>Eukaryota</taxon>
        <taxon>Viridiplantae</taxon>
        <taxon>Streptophyta</taxon>
        <taxon>Embryophyta</taxon>
        <taxon>Tracheophyta</taxon>
        <taxon>Spermatophyta</taxon>
        <taxon>Magnoliopsida</taxon>
        <taxon>eudicotyledons</taxon>
        <taxon>Gunneridae</taxon>
        <taxon>Pentapetalae</taxon>
        <taxon>rosids</taxon>
        <taxon>fabids</taxon>
        <taxon>Cucurbitales</taxon>
        <taxon>Cucurbitaceae</taxon>
        <taxon>Benincaseae</taxon>
        <taxon>Cucumis</taxon>
    </lineage>
</organism>
<feature type="domain" description="Major facilitator superfamily (MFS) profile" evidence="11">
    <location>
        <begin position="33"/>
        <end position="481"/>
    </location>
</feature>
<dbReference type="GO" id="GO:0016020">
    <property type="term" value="C:membrane"/>
    <property type="evidence" value="ECO:0007669"/>
    <property type="project" value="UniProtKB-SubCell"/>
</dbReference>
<dbReference type="OrthoDB" id="6339427at2759"/>
<feature type="transmembrane region" description="Helical" evidence="10">
    <location>
        <begin position="69"/>
        <end position="88"/>
    </location>
</feature>
<dbReference type="PANTHER" id="PTHR48020">
    <property type="entry name" value="PROTON MYO-INOSITOL COTRANSPORTER"/>
    <property type="match status" value="1"/>
</dbReference>
<evidence type="ECO:0000256" key="4">
    <source>
        <dbReference type="ARBA" id="ARBA00022597"/>
    </source>
</evidence>
<dbReference type="NCBIfam" id="TIGR00879">
    <property type="entry name" value="SP"/>
    <property type="match status" value="1"/>
</dbReference>
<evidence type="ECO:0000313" key="13">
    <source>
        <dbReference type="Proteomes" id="UP001652600"/>
    </source>
</evidence>
<evidence type="ECO:0000313" key="14">
    <source>
        <dbReference type="RefSeq" id="XP_016900331.1"/>
    </source>
</evidence>
<comment type="similarity">
    <text evidence="2 9">Belongs to the major facilitator superfamily. Sugar transporter (TC 2.A.1.1) family.</text>
</comment>
<evidence type="ECO:0000313" key="12">
    <source>
        <dbReference type="EnsemblPlants" id="MELO3C012551.2.1"/>
    </source>
</evidence>
<evidence type="ECO:0000256" key="1">
    <source>
        <dbReference type="ARBA" id="ARBA00004141"/>
    </source>
</evidence>
<dbReference type="FunFam" id="1.20.1250.20:FF:000025">
    <property type="entry name" value="probable polyol transporter 4"/>
    <property type="match status" value="1"/>
</dbReference>
<dbReference type="KEGG" id="cmo:103489601"/>
<dbReference type="Gramene" id="MELO3C012551.2.1">
    <property type="protein sequence ID" value="MELO3C012551.2.1"/>
    <property type="gene ID" value="MELO3C012551.2"/>
</dbReference>
<dbReference type="eggNOG" id="KOG0254">
    <property type="taxonomic scope" value="Eukaryota"/>
</dbReference>
<dbReference type="RefSeq" id="XP_016900331.1">
    <property type="nucleotide sequence ID" value="XM_017044842.1"/>
</dbReference>
<feature type="transmembrane region" description="Helical" evidence="10">
    <location>
        <begin position="100"/>
        <end position="122"/>
    </location>
</feature>
<dbReference type="PANTHER" id="PTHR48020:SF49">
    <property type="entry name" value="SUGAR TRANSPORTER"/>
    <property type="match status" value="1"/>
</dbReference>
<name>A0A1S4DWG0_CUCME</name>
<evidence type="ECO:0000256" key="6">
    <source>
        <dbReference type="ARBA" id="ARBA00022847"/>
    </source>
</evidence>
<feature type="transmembrane region" description="Helical" evidence="10">
    <location>
        <begin position="355"/>
        <end position="376"/>
    </location>
</feature>
<keyword evidence="7 10" id="KW-1133">Transmembrane helix</keyword>
<dbReference type="InterPro" id="IPR005828">
    <property type="entry name" value="MFS_sugar_transport-like"/>
</dbReference>
<feature type="transmembrane region" description="Helical" evidence="10">
    <location>
        <begin position="190"/>
        <end position="210"/>
    </location>
</feature>
<evidence type="ECO:0000256" key="2">
    <source>
        <dbReference type="ARBA" id="ARBA00010992"/>
    </source>
</evidence>
<keyword evidence="6" id="KW-0769">Symport</keyword>
<dbReference type="SUPFAM" id="SSF103473">
    <property type="entry name" value="MFS general substrate transporter"/>
    <property type="match status" value="1"/>
</dbReference>
<dbReference type="PROSITE" id="PS50850">
    <property type="entry name" value="MFS"/>
    <property type="match status" value="1"/>
</dbReference>
<feature type="transmembrane region" description="Helical" evidence="10">
    <location>
        <begin position="31"/>
        <end position="57"/>
    </location>
</feature>
<dbReference type="Gene3D" id="1.20.1250.20">
    <property type="entry name" value="MFS general substrate transporter like domains"/>
    <property type="match status" value="1"/>
</dbReference>
<dbReference type="InterPro" id="IPR003663">
    <property type="entry name" value="Sugar/inositol_transpt"/>
</dbReference>
<dbReference type="PRINTS" id="PR00171">
    <property type="entry name" value="SUGRTRNSPORT"/>
</dbReference>
<reference evidence="14" key="2">
    <citation type="submission" date="2025-04" db="UniProtKB">
        <authorList>
            <consortium name="RefSeq"/>
        </authorList>
    </citation>
    <scope>IDENTIFICATION</scope>
</reference>
<feature type="transmembrane region" description="Helical" evidence="10">
    <location>
        <begin position="459"/>
        <end position="477"/>
    </location>
</feature>
<evidence type="ECO:0000256" key="10">
    <source>
        <dbReference type="SAM" id="Phobius"/>
    </source>
</evidence>
<dbReference type="InterPro" id="IPR036259">
    <property type="entry name" value="MFS_trans_sf"/>
</dbReference>